<dbReference type="GO" id="GO:0030246">
    <property type="term" value="F:carbohydrate binding"/>
    <property type="evidence" value="ECO:0007669"/>
    <property type="project" value="InterPro"/>
</dbReference>
<dbReference type="InParanoid" id="B9THY2"/>
<reference evidence="3" key="1">
    <citation type="journal article" date="2010" name="Nat. Biotechnol.">
        <title>Draft genome sequence of the oilseed species Ricinus communis.</title>
        <authorList>
            <person name="Chan A.P."/>
            <person name="Crabtree J."/>
            <person name="Zhao Q."/>
            <person name="Lorenzi H."/>
            <person name="Orvis J."/>
            <person name="Puiu D."/>
            <person name="Melake-Berhan A."/>
            <person name="Jones K.M."/>
            <person name="Redman J."/>
            <person name="Chen G."/>
            <person name="Cahoon E.B."/>
            <person name="Gedil M."/>
            <person name="Stanke M."/>
            <person name="Haas B.J."/>
            <person name="Wortman J.R."/>
            <person name="Fraser-Liggett C.M."/>
            <person name="Ravel J."/>
            <person name="Rabinowicz P.D."/>
        </authorList>
    </citation>
    <scope>NUCLEOTIDE SEQUENCE [LARGE SCALE GENOMIC DNA]</scope>
    <source>
        <strain evidence="3">cv. Hale</strain>
    </source>
</reference>
<keyword evidence="1" id="KW-0732">Signal</keyword>
<dbReference type="InterPro" id="IPR011013">
    <property type="entry name" value="Gal_mutarotase_sf_dom"/>
</dbReference>
<dbReference type="GO" id="GO:0005975">
    <property type="term" value="P:carbohydrate metabolic process"/>
    <property type="evidence" value="ECO:0007669"/>
    <property type="project" value="InterPro"/>
</dbReference>
<dbReference type="SUPFAM" id="SSF74650">
    <property type="entry name" value="Galactose mutarotase-like"/>
    <property type="match status" value="1"/>
</dbReference>
<dbReference type="AlphaFoldDB" id="B9THY2"/>
<dbReference type="GO" id="GO:0003824">
    <property type="term" value="F:catalytic activity"/>
    <property type="evidence" value="ECO:0007669"/>
    <property type="project" value="InterPro"/>
</dbReference>
<feature type="chain" id="PRO_5002890251" evidence="1">
    <location>
        <begin position="21"/>
        <end position="127"/>
    </location>
</feature>
<evidence type="ECO:0000313" key="3">
    <source>
        <dbReference type="Proteomes" id="UP000008311"/>
    </source>
</evidence>
<dbReference type="STRING" id="3988.B9THY2"/>
<proteinExistence type="predicted"/>
<feature type="signal peptide" evidence="1">
    <location>
        <begin position="1"/>
        <end position="20"/>
    </location>
</feature>
<dbReference type="EMBL" id="EQ981985">
    <property type="protein sequence ID" value="EEF24531.1"/>
    <property type="molecule type" value="Genomic_DNA"/>
</dbReference>
<feature type="non-terminal residue" evidence="2">
    <location>
        <position position="127"/>
    </location>
</feature>
<sequence length="127" mass="13004">MRFTTIATAVAVLAAGHAMAGTFEKTATGVVVKPDTGAAREVRLEVMADNIVHVVKLDQAGKALTPSLMTVAAPVSGTFSVSTSGKDKVTLKAKKISVAVSLATGQVQFFNAAGKAFLTQQAESISP</sequence>
<accession>B9THY2</accession>
<gene>
    <name evidence="2" type="ORF">RCOM_1784470</name>
</gene>
<keyword evidence="3" id="KW-1185">Reference proteome</keyword>
<organism evidence="2 3">
    <name type="scientific">Ricinus communis</name>
    <name type="common">Castor bean</name>
    <dbReference type="NCBI Taxonomy" id="3988"/>
    <lineage>
        <taxon>Eukaryota</taxon>
        <taxon>Viridiplantae</taxon>
        <taxon>Streptophyta</taxon>
        <taxon>Embryophyta</taxon>
        <taxon>Tracheophyta</taxon>
        <taxon>Spermatophyta</taxon>
        <taxon>Magnoliopsida</taxon>
        <taxon>eudicotyledons</taxon>
        <taxon>Gunneridae</taxon>
        <taxon>Pentapetalae</taxon>
        <taxon>rosids</taxon>
        <taxon>fabids</taxon>
        <taxon>Malpighiales</taxon>
        <taxon>Euphorbiaceae</taxon>
        <taxon>Acalyphoideae</taxon>
        <taxon>Acalypheae</taxon>
        <taxon>Ricinus</taxon>
    </lineage>
</organism>
<protein>
    <submittedName>
        <fullName evidence="2">Uncharacterized protein</fullName>
    </submittedName>
</protein>
<evidence type="ECO:0000313" key="2">
    <source>
        <dbReference type="EMBL" id="EEF24531.1"/>
    </source>
</evidence>
<dbReference type="Proteomes" id="UP000008311">
    <property type="component" value="Unassembled WGS sequence"/>
</dbReference>
<dbReference type="Gene3D" id="2.60.40.1760">
    <property type="entry name" value="glycosyl hydrolase (family 31)"/>
    <property type="match status" value="1"/>
</dbReference>
<evidence type="ECO:0000256" key="1">
    <source>
        <dbReference type="SAM" id="SignalP"/>
    </source>
</evidence>
<name>B9THY2_RICCO</name>